<dbReference type="InterPro" id="IPR050496">
    <property type="entry name" value="SNF2_RAD54_helicase_repair"/>
</dbReference>
<dbReference type="SMART" id="SM00490">
    <property type="entry name" value="HELICc"/>
    <property type="match status" value="1"/>
</dbReference>
<gene>
    <name evidence="5" type="ORF">PPERSA_06333</name>
</gene>
<protein>
    <submittedName>
        <fullName evidence="5">p-loop containing nucleoside triphosphate hydrolase</fullName>
    </submittedName>
</protein>
<dbReference type="Gene3D" id="1.20.120.850">
    <property type="entry name" value="SWI2/SNF2 ATPases, N-terminal domain"/>
    <property type="match status" value="1"/>
</dbReference>
<feature type="region of interest" description="Disordered" evidence="2">
    <location>
        <begin position="1"/>
        <end position="115"/>
    </location>
</feature>
<feature type="compositionally biased region" description="Polar residues" evidence="2">
    <location>
        <begin position="66"/>
        <end position="83"/>
    </location>
</feature>
<dbReference type="OrthoDB" id="413460at2759"/>
<evidence type="ECO:0000259" key="4">
    <source>
        <dbReference type="PROSITE" id="PS51194"/>
    </source>
</evidence>
<feature type="compositionally biased region" description="Acidic residues" evidence="2">
    <location>
        <begin position="1029"/>
        <end position="1045"/>
    </location>
</feature>
<evidence type="ECO:0000313" key="6">
    <source>
        <dbReference type="Proteomes" id="UP000054937"/>
    </source>
</evidence>
<feature type="compositionally biased region" description="Polar residues" evidence="2">
    <location>
        <begin position="13"/>
        <end position="36"/>
    </location>
</feature>
<dbReference type="InterPro" id="IPR014001">
    <property type="entry name" value="Helicase_ATP-bd"/>
</dbReference>
<dbReference type="GO" id="GO:0000724">
    <property type="term" value="P:double-strand break repair via homologous recombination"/>
    <property type="evidence" value="ECO:0007669"/>
    <property type="project" value="TreeGrafter"/>
</dbReference>
<dbReference type="InterPro" id="IPR049730">
    <property type="entry name" value="SNF2/RAD54-like_C"/>
</dbReference>
<dbReference type="InParanoid" id="A0A0V0QJ63"/>
<comment type="caution">
    <text evidence="5">The sequence shown here is derived from an EMBL/GenBank/DDBJ whole genome shotgun (WGS) entry which is preliminary data.</text>
</comment>
<dbReference type="Gene3D" id="3.40.50.10810">
    <property type="entry name" value="Tandem AAA-ATPase domain"/>
    <property type="match status" value="1"/>
</dbReference>
<feature type="compositionally biased region" description="Acidic residues" evidence="2">
    <location>
        <begin position="1058"/>
        <end position="1069"/>
    </location>
</feature>
<evidence type="ECO:0000313" key="5">
    <source>
        <dbReference type="EMBL" id="KRX02138.1"/>
    </source>
</evidence>
<evidence type="ECO:0000256" key="1">
    <source>
        <dbReference type="ARBA" id="ARBA00022801"/>
    </source>
</evidence>
<feature type="domain" description="Helicase ATP-binding" evidence="3">
    <location>
        <begin position="448"/>
        <end position="620"/>
    </location>
</feature>
<feature type="compositionally biased region" description="Basic and acidic residues" evidence="2">
    <location>
        <begin position="1088"/>
        <end position="1099"/>
    </location>
</feature>
<dbReference type="FunCoup" id="A0A0V0QJ63">
    <property type="interactions" value="168"/>
</dbReference>
<dbReference type="Pfam" id="PF00271">
    <property type="entry name" value="Helicase_C"/>
    <property type="match status" value="1"/>
</dbReference>
<dbReference type="PROSITE" id="PS51192">
    <property type="entry name" value="HELICASE_ATP_BIND_1"/>
    <property type="match status" value="1"/>
</dbReference>
<dbReference type="Proteomes" id="UP000054937">
    <property type="component" value="Unassembled WGS sequence"/>
</dbReference>
<dbReference type="GO" id="GO:0007131">
    <property type="term" value="P:reciprocal meiotic recombination"/>
    <property type="evidence" value="ECO:0007669"/>
    <property type="project" value="TreeGrafter"/>
</dbReference>
<sequence>MGLKGKFKPPSMAGQTKTLPQIINKNDQKQTQQSSVDIAKKIKDENNSQVKETNSDQKEKQDIQKVDQTVKQNDSQQKTQNLSVPKLGTSLLQKKKFMPPGSKNGNSLSSSNLGGGVKKQINYGTNKALSKSDSNISEQKQEEDINKNYSCYFSKDIKKKQKEFSDGIMICVGFRMKLFDMKGTLVYSSTKSRIQKETPENPNIFTIGIYFIEYIEPLSKEEVQSKIKISEDEFVDPKQLELIKQQEQEEKEMKEKGTLNKNFLVDGVDISKFEYSKCFYTKNINKKHKVWNDGFMVLETKKIVIYDEAGSKVYDTAKAKGYQTDNDNEFVYGGYIVQKENKVEAEEFISGRVFIKHIELAKLAGNKAVKKITQKQVGKAFVLQGQKEEQTKEEKIEDKIKDIPDGSKIITSLENKNIFPVYIDKFLAQFTRPHQVAGIRFMFECISGMRGPTINGCILADSMGLGKTLQAIALTYICLKRNPFSASKPLVEKAIIVAPLTLVKNWHKEFKKWIEGTKLIPLCAMGSADNIEQTVKSYATGKHRVLLISYEQFIKHIKVLDKAKVDLLIFDEGHKLKNDKMKTFKEIQKFSCKKRIILTGTPLQNRLEEFYACVSLVNPNVFESLNKFKNVFSDPIVAGTKHDAKPLEKFKAQARSKELIKLISQFILRRKADVLEKLLPPKTEYFIFLKLSQIQKYVYSEIVKQKGKQMGGGNQGDVFGLMVIMRKLLNHPQLVLTDENKTAMELKPYLQNPQFKNMDENFKIADWQNSSKFLFLLQILSKIKAANIGQKRKEKVIIVSQWTQTLQLVQELVNEYEMGSVMLDGSIAGNKRQALVDQFQDRESDITVFLLCAKAGGVGLNLTAANRMIMLDVDWNPASDQQVMGRIWRDGQDKHVHIYRLIACGTMEEKVLQRQFLKESMAMNIVDDSKNMKQFNTNVLKQLFDFDDDEKCLSFTQNENELESFQDLSPDFCSEMKSYITFVKRNIREKKELKEGESEEGTNEFENDNIFLQQEDENENKTDLLGEGAQDEDEVDGEGEGEEEFQFGSDNKKNSDILENDNNDNDYENNENKSTTSSAEMDIENEGQSEKKQLKRPDFDPSSTNVSILKKLKKK</sequence>
<dbReference type="Pfam" id="PF00176">
    <property type="entry name" value="SNF2-rel_dom"/>
    <property type="match status" value="1"/>
</dbReference>
<dbReference type="PANTHER" id="PTHR45629:SF7">
    <property type="entry name" value="DNA EXCISION REPAIR PROTEIN ERCC-6-RELATED"/>
    <property type="match status" value="1"/>
</dbReference>
<dbReference type="GO" id="GO:0005634">
    <property type="term" value="C:nucleus"/>
    <property type="evidence" value="ECO:0007669"/>
    <property type="project" value="TreeGrafter"/>
</dbReference>
<name>A0A0V0QJ63_PSEPJ</name>
<dbReference type="SMART" id="SM00487">
    <property type="entry name" value="DEXDc"/>
    <property type="match status" value="1"/>
</dbReference>
<dbReference type="AlphaFoldDB" id="A0A0V0QJ63"/>
<dbReference type="GO" id="GO:0016787">
    <property type="term" value="F:hydrolase activity"/>
    <property type="evidence" value="ECO:0007669"/>
    <property type="project" value="UniProtKB-KW"/>
</dbReference>
<reference evidence="5 6" key="1">
    <citation type="journal article" date="2015" name="Sci. Rep.">
        <title>Genome of the facultative scuticociliatosis pathogen Pseudocohnilembus persalinus provides insight into its virulence through horizontal gene transfer.</title>
        <authorList>
            <person name="Xiong J."/>
            <person name="Wang G."/>
            <person name="Cheng J."/>
            <person name="Tian M."/>
            <person name="Pan X."/>
            <person name="Warren A."/>
            <person name="Jiang C."/>
            <person name="Yuan D."/>
            <person name="Miao W."/>
        </authorList>
    </citation>
    <scope>NUCLEOTIDE SEQUENCE [LARGE SCALE GENOMIC DNA]</scope>
    <source>
        <strain evidence="5">36N120E</strain>
    </source>
</reference>
<feature type="compositionally biased region" description="Basic and acidic residues" evidence="2">
    <location>
        <begin position="53"/>
        <end position="65"/>
    </location>
</feature>
<dbReference type="SUPFAM" id="SSF52540">
    <property type="entry name" value="P-loop containing nucleoside triphosphate hydrolases"/>
    <property type="match status" value="2"/>
</dbReference>
<accession>A0A0V0QJ63</accession>
<dbReference type="PANTHER" id="PTHR45629">
    <property type="entry name" value="SNF2/RAD54 FAMILY MEMBER"/>
    <property type="match status" value="1"/>
</dbReference>
<feature type="region of interest" description="Disordered" evidence="2">
    <location>
        <begin position="1026"/>
        <end position="1115"/>
    </location>
</feature>
<dbReference type="Gene3D" id="3.40.50.300">
    <property type="entry name" value="P-loop containing nucleotide triphosphate hydrolases"/>
    <property type="match status" value="1"/>
</dbReference>
<dbReference type="GO" id="GO:0005524">
    <property type="term" value="F:ATP binding"/>
    <property type="evidence" value="ECO:0007669"/>
    <property type="project" value="InterPro"/>
</dbReference>
<dbReference type="InterPro" id="IPR000330">
    <property type="entry name" value="SNF2_N"/>
</dbReference>
<dbReference type="InterPro" id="IPR038718">
    <property type="entry name" value="SNF2-like_sf"/>
</dbReference>
<dbReference type="InterPro" id="IPR027417">
    <property type="entry name" value="P-loop_NTPase"/>
</dbReference>
<dbReference type="Pfam" id="PF10382">
    <property type="entry name" value="ZGRF1-like_N"/>
    <property type="match status" value="1"/>
</dbReference>
<dbReference type="CDD" id="cd18004">
    <property type="entry name" value="DEXHc_RAD54"/>
    <property type="match status" value="1"/>
</dbReference>
<feature type="compositionally biased region" description="Low complexity" evidence="2">
    <location>
        <begin position="101"/>
        <end position="112"/>
    </location>
</feature>
<dbReference type="PROSITE" id="PS51194">
    <property type="entry name" value="HELICASE_CTER"/>
    <property type="match status" value="1"/>
</dbReference>
<dbReference type="EMBL" id="LDAU01000157">
    <property type="protein sequence ID" value="KRX02138.1"/>
    <property type="molecule type" value="Genomic_DNA"/>
</dbReference>
<dbReference type="InterPro" id="IPR018838">
    <property type="entry name" value="ZGRF1-like_N"/>
</dbReference>
<proteinExistence type="predicted"/>
<organism evidence="5 6">
    <name type="scientific">Pseudocohnilembus persalinus</name>
    <name type="common">Ciliate</name>
    <dbReference type="NCBI Taxonomy" id="266149"/>
    <lineage>
        <taxon>Eukaryota</taxon>
        <taxon>Sar</taxon>
        <taxon>Alveolata</taxon>
        <taxon>Ciliophora</taxon>
        <taxon>Intramacronucleata</taxon>
        <taxon>Oligohymenophorea</taxon>
        <taxon>Scuticociliatia</taxon>
        <taxon>Philasterida</taxon>
        <taxon>Pseudocohnilembidae</taxon>
        <taxon>Pseudocohnilembus</taxon>
    </lineage>
</organism>
<keyword evidence="1 5" id="KW-0378">Hydrolase</keyword>
<evidence type="ECO:0000256" key="2">
    <source>
        <dbReference type="SAM" id="MobiDB-lite"/>
    </source>
</evidence>
<keyword evidence="6" id="KW-1185">Reference proteome</keyword>
<evidence type="ECO:0000259" key="3">
    <source>
        <dbReference type="PROSITE" id="PS51192"/>
    </source>
</evidence>
<dbReference type="GO" id="GO:0015616">
    <property type="term" value="F:DNA translocase activity"/>
    <property type="evidence" value="ECO:0007669"/>
    <property type="project" value="TreeGrafter"/>
</dbReference>
<dbReference type="CDD" id="cd18793">
    <property type="entry name" value="SF2_C_SNF"/>
    <property type="match status" value="1"/>
</dbReference>
<feature type="domain" description="Helicase C-terminal" evidence="4">
    <location>
        <begin position="775"/>
        <end position="940"/>
    </location>
</feature>
<dbReference type="InterPro" id="IPR001650">
    <property type="entry name" value="Helicase_C-like"/>
</dbReference>